<feature type="non-terminal residue" evidence="1">
    <location>
        <position position="1"/>
    </location>
</feature>
<keyword evidence="2" id="KW-1185">Reference proteome</keyword>
<dbReference type="EMBL" id="CAJVPS010001541">
    <property type="protein sequence ID" value="CAG8542155.1"/>
    <property type="molecule type" value="Genomic_DNA"/>
</dbReference>
<reference evidence="1" key="1">
    <citation type="submission" date="2021-06" db="EMBL/GenBank/DDBJ databases">
        <authorList>
            <person name="Kallberg Y."/>
            <person name="Tangrot J."/>
            <person name="Rosling A."/>
        </authorList>
    </citation>
    <scope>NUCLEOTIDE SEQUENCE</scope>
    <source>
        <strain evidence="1">FL130A</strain>
    </source>
</reference>
<protein>
    <submittedName>
        <fullName evidence="1">3255_t:CDS:1</fullName>
    </submittedName>
</protein>
<evidence type="ECO:0000313" key="1">
    <source>
        <dbReference type="EMBL" id="CAG8542155.1"/>
    </source>
</evidence>
<name>A0A9N9ARC6_9GLOM</name>
<dbReference type="Gene3D" id="2.60.20.10">
    <property type="entry name" value="Crystallins"/>
    <property type="match status" value="1"/>
</dbReference>
<dbReference type="AlphaFoldDB" id="A0A9N9ARC6"/>
<gene>
    <name evidence="1" type="ORF">ALEPTO_LOCUS5464</name>
</gene>
<organism evidence="1 2">
    <name type="scientific">Ambispora leptoticha</name>
    <dbReference type="NCBI Taxonomy" id="144679"/>
    <lineage>
        <taxon>Eukaryota</taxon>
        <taxon>Fungi</taxon>
        <taxon>Fungi incertae sedis</taxon>
        <taxon>Mucoromycota</taxon>
        <taxon>Glomeromycotina</taxon>
        <taxon>Glomeromycetes</taxon>
        <taxon>Archaeosporales</taxon>
        <taxon>Ambisporaceae</taxon>
        <taxon>Ambispora</taxon>
    </lineage>
</organism>
<evidence type="ECO:0000313" key="2">
    <source>
        <dbReference type="Proteomes" id="UP000789508"/>
    </source>
</evidence>
<sequence length="117" mass="13156">VCFLGDEFDAKPLSISAQLGCPVEVTAYIDDNYNGDSTTFKLEPRSCFVVPDGWNRKISSAKIKDNKCVTYYTDSNCLKNPLHVCGDIDFYRSAPLYNDNVYSILPDQQDLLKCLNV</sequence>
<accession>A0A9N9ARC6</accession>
<proteinExistence type="predicted"/>
<dbReference type="Proteomes" id="UP000789508">
    <property type="component" value="Unassembled WGS sequence"/>
</dbReference>
<comment type="caution">
    <text evidence="1">The sequence shown here is derived from an EMBL/GenBank/DDBJ whole genome shotgun (WGS) entry which is preliminary data.</text>
</comment>
<dbReference type="Pfam" id="PF03995">
    <property type="entry name" value="Inhibitor_I36"/>
    <property type="match status" value="1"/>
</dbReference>